<feature type="transmembrane region" description="Helical" evidence="13">
    <location>
        <begin position="386"/>
        <end position="403"/>
    </location>
</feature>
<evidence type="ECO:0000259" key="14">
    <source>
        <dbReference type="PROSITE" id="PS50042"/>
    </source>
</evidence>
<keyword evidence="11" id="KW-0407">Ion channel</keyword>
<evidence type="ECO:0000256" key="6">
    <source>
        <dbReference type="ARBA" id="ARBA00022882"/>
    </source>
</evidence>
<dbReference type="InterPro" id="IPR005821">
    <property type="entry name" value="Ion_trans_dom"/>
</dbReference>
<keyword evidence="5" id="KW-0631">Potassium channel</keyword>
<keyword evidence="4 13" id="KW-0812">Transmembrane</keyword>
<dbReference type="PROSITE" id="PS50042">
    <property type="entry name" value="CNMP_BINDING_3"/>
    <property type="match status" value="1"/>
</dbReference>
<evidence type="ECO:0000256" key="8">
    <source>
        <dbReference type="ARBA" id="ARBA00022989"/>
    </source>
</evidence>
<dbReference type="CDD" id="cd00038">
    <property type="entry name" value="CAP_ED"/>
    <property type="match status" value="1"/>
</dbReference>
<evidence type="ECO:0000256" key="13">
    <source>
        <dbReference type="SAM" id="Phobius"/>
    </source>
</evidence>
<evidence type="ECO:0000313" key="16">
    <source>
        <dbReference type="Proteomes" id="UP000232323"/>
    </source>
</evidence>
<reference evidence="15 16" key="1">
    <citation type="submission" date="2017-08" db="EMBL/GenBank/DDBJ databases">
        <title>Acidophilic green algal genome provides insights into adaptation to an acidic environment.</title>
        <authorList>
            <person name="Hirooka S."/>
            <person name="Hirose Y."/>
            <person name="Kanesaki Y."/>
            <person name="Higuchi S."/>
            <person name="Fujiwara T."/>
            <person name="Onuma R."/>
            <person name="Era A."/>
            <person name="Ohbayashi R."/>
            <person name="Uzuka A."/>
            <person name="Nozaki H."/>
            <person name="Yoshikawa H."/>
            <person name="Miyagishima S.Y."/>
        </authorList>
    </citation>
    <scope>NUCLEOTIDE SEQUENCE [LARGE SCALE GENOMIC DNA]</scope>
    <source>
        <strain evidence="15 16">NIES-2499</strain>
    </source>
</reference>
<dbReference type="Gene3D" id="2.60.120.10">
    <property type="entry name" value="Jelly Rolls"/>
    <property type="match status" value="1"/>
</dbReference>
<evidence type="ECO:0000313" key="15">
    <source>
        <dbReference type="EMBL" id="GAX74589.1"/>
    </source>
</evidence>
<feature type="region of interest" description="Disordered" evidence="12">
    <location>
        <begin position="896"/>
        <end position="933"/>
    </location>
</feature>
<dbReference type="GO" id="GO:0042391">
    <property type="term" value="P:regulation of membrane potential"/>
    <property type="evidence" value="ECO:0007669"/>
    <property type="project" value="TreeGrafter"/>
</dbReference>
<dbReference type="Gene3D" id="1.10.287.70">
    <property type="match status" value="1"/>
</dbReference>
<dbReference type="GO" id="GO:0034702">
    <property type="term" value="C:monoatomic ion channel complex"/>
    <property type="evidence" value="ECO:0007669"/>
    <property type="project" value="UniProtKB-KW"/>
</dbReference>
<evidence type="ECO:0000256" key="9">
    <source>
        <dbReference type="ARBA" id="ARBA00023065"/>
    </source>
</evidence>
<sequence>MVDDSLEWRRGIDMLLTTLVEEQKKQNARLDNMMAVLNHVAKRAPFFQDNMKNDQIQDFRNLSQIKASSPELALAEVESEAPLSKKTVLINGSASPASHSLAVNGSLGGYPESIAETKNGNTSISGSCFSSTGPVAVPENSHNVVTFNHVSPESQLPDISPKNLASYGLPITMRKAGGFESLIQTIALRRLQHPHPPTSHAAEHTQPNSPSVPELKTHSAHQHVDGIQKLSKWKSAAFQISSLHGHSEEVQAKLDPSRVKGIDVAAIEKQGSDASSSFNSTGPKINQVAPVMLKQVEQDFYEEHQGPVRKDNSQNSYVEMDNALSSFSRQKLAHDIKEHGRLHIGVPLHRWDFMFEGEIFRPKRFLTDLLWTVVDPANRWRIRWDVVLIIAMVYVVVLSPYYIAFDVDTSNLKNAPGAVDLFVNCIFMLDILLNFRTAYPNADGDLVHNHRKIAIHYMAGWFWLDLVSSLPWDNILNSPQFALLKVLRLLRLLRILRFLTLMRLLRTLGKTNIRNLQQVLEDFLGRTTLRMINLMVLAASLMHWSGCAFYYSASWQNFQEGTWVWNAGLVPNNISCSGQIAGSDTSDGTKYLYSLYWAVVTMATIGYGDIVPLGIYEKVVAMVVILAGATMFAFLMGTISNIVATSDGPAARMIRKRAVVDDFLKQRNVPQGLSMKIRDYYAYTIGRIVHQDEADIISGLSMSLKMQVVLHLYREALEKVPIFKGKPPQFITSLVTYLRIEYYAPGEIVVRQGEVGTEMYFVGEGALEASTMRPVGIESQHLPRQQPHGASGVFLHKDDLMHVPYRYVGSVYSGDSFGTYSCLLGEPRGATVIATSYCELYSLRRSDLEEVVADWPELSDEFQSLANIVHSLEDAAWNVRKEMGLRSDTCRGLGTAEGPKIVETSPGSRCATGSDGRLKRPELSTRPSGASLHTTSTAIHAGAAMNRNSGFVAASMKKQVGWVPTDAEEQGPGGTAVRTFISNVKLTPQDEEKPGNSAAVGFMRR</sequence>
<dbReference type="PANTHER" id="PTHR10217">
    <property type="entry name" value="VOLTAGE AND LIGAND GATED POTASSIUM CHANNEL"/>
    <property type="match status" value="1"/>
</dbReference>
<dbReference type="Gene3D" id="1.10.287.630">
    <property type="entry name" value="Helix hairpin bin"/>
    <property type="match status" value="1"/>
</dbReference>
<evidence type="ECO:0000256" key="1">
    <source>
        <dbReference type="ARBA" id="ARBA00004141"/>
    </source>
</evidence>
<dbReference type="SUPFAM" id="SSF81324">
    <property type="entry name" value="Voltage-gated potassium channels"/>
    <property type="match status" value="1"/>
</dbReference>
<dbReference type="Pfam" id="PF00520">
    <property type="entry name" value="Ion_trans"/>
    <property type="match status" value="1"/>
</dbReference>
<feature type="transmembrane region" description="Helical" evidence="13">
    <location>
        <begin position="530"/>
        <end position="551"/>
    </location>
</feature>
<dbReference type="InterPro" id="IPR018490">
    <property type="entry name" value="cNMP-bd_dom_sf"/>
</dbReference>
<comment type="subcellular location">
    <subcellularLocation>
        <location evidence="1">Membrane</location>
        <topology evidence="1">Multi-pass membrane protein</topology>
    </subcellularLocation>
</comment>
<protein>
    <recommendedName>
        <fullName evidence="14">Cyclic nucleotide-binding domain-containing protein</fullName>
    </recommendedName>
</protein>
<dbReference type="GO" id="GO:0005886">
    <property type="term" value="C:plasma membrane"/>
    <property type="evidence" value="ECO:0007669"/>
    <property type="project" value="TreeGrafter"/>
</dbReference>
<dbReference type="Proteomes" id="UP000232323">
    <property type="component" value="Unassembled WGS sequence"/>
</dbReference>
<organism evidence="15 16">
    <name type="scientific">Chlamydomonas eustigma</name>
    <dbReference type="NCBI Taxonomy" id="1157962"/>
    <lineage>
        <taxon>Eukaryota</taxon>
        <taxon>Viridiplantae</taxon>
        <taxon>Chlorophyta</taxon>
        <taxon>core chlorophytes</taxon>
        <taxon>Chlorophyceae</taxon>
        <taxon>CS clade</taxon>
        <taxon>Chlamydomonadales</taxon>
        <taxon>Chlamydomonadaceae</taxon>
        <taxon>Chlamydomonas</taxon>
    </lineage>
</organism>
<keyword evidence="16" id="KW-1185">Reference proteome</keyword>
<gene>
    <name evidence="15" type="ORF">CEUSTIGMA_g2037.t1</name>
</gene>
<evidence type="ECO:0000256" key="4">
    <source>
        <dbReference type="ARBA" id="ARBA00022692"/>
    </source>
</evidence>
<dbReference type="AlphaFoldDB" id="A0A250WV54"/>
<evidence type="ECO:0000256" key="5">
    <source>
        <dbReference type="ARBA" id="ARBA00022826"/>
    </source>
</evidence>
<dbReference type="InterPro" id="IPR014710">
    <property type="entry name" value="RmlC-like_jellyroll"/>
</dbReference>
<dbReference type="SMART" id="SM00100">
    <property type="entry name" value="cNMP"/>
    <property type="match status" value="1"/>
</dbReference>
<dbReference type="PANTHER" id="PTHR10217:SF435">
    <property type="entry name" value="POTASSIUM VOLTAGE-GATED CHANNEL PROTEIN EAG"/>
    <property type="match status" value="1"/>
</dbReference>
<dbReference type="InterPro" id="IPR000595">
    <property type="entry name" value="cNMP-bd_dom"/>
</dbReference>
<dbReference type="InterPro" id="IPR003938">
    <property type="entry name" value="K_chnl_volt-dep_EAG/ELK/ERG"/>
</dbReference>
<dbReference type="InterPro" id="IPR018488">
    <property type="entry name" value="cNMP-bd_CS"/>
</dbReference>
<evidence type="ECO:0000256" key="10">
    <source>
        <dbReference type="ARBA" id="ARBA00023136"/>
    </source>
</evidence>
<dbReference type="PROSITE" id="PS00888">
    <property type="entry name" value="CNMP_BINDING_1"/>
    <property type="match status" value="1"/>
</dbReference>
<keyword evidence="9" id="KW-0406">Ion transport</keyword>
<keyword evidence="6" id="KW-0851">Voltage-gated channel</keyword>
<comment type="caution">
    <text evidence="15">The sequence shown here is derived from an EMBL/GenBank/DDBJ whole genome shotgun (WGS) entry which is preliminary data.</text>
</comment>
<dbReference type="OrthoDB" id="2019079at2759"/>
<dbReference type="InterPro" id="IPR050818">
    <property type="entry name" value="KCNH_animal-type"/>
</dbReference>
<evidence type="ECO:0000256" key="12">
    <source>
        <dbReference type="SAM" id="MobiDB-lite"/>
    </source>
</evidence>
<evidence type="ECO:0000256" key="3">
    <source>
        <dbReference type="ARBA" id="ARBA00022538"/>
    </source>
</evidence>
<evidence type="ECO:0000256" key="11">
    <source>
        <dbReference type="ARBA" id="ARBA00023303"/>
    </source>
</evidence>
<accession>A0A250WV54</accession>
<dbReference type="FunFam" id="1.10.287.70:FF:000123">
    <property type="entry name" value="Potassium channel KAT3"/>
    <property type="match status" value="1"/>
</dbReference>
<dbReference type="SUPFAM" id="SSF51206">
    <property type="entry name" value="cAMP-binding domain-like"/>
    <property type="match status" value="1"/>
</dbReference>
<name>A0A250WV54_9CHLO</name>
<feature type="region of interest" description="Disordered" evidence="12">
    <location>
        <begin position="194"/>
        <end position="221"/>
    </location>
</feature>
<evidence type="ECO:0000256" key="7">
    <source>
        <dbReference type="ARBA" id="ARBA00022958"/>
    </source>
</evidence>
<feature type="domain" description="Cyclic nucleotide-binding" evidence="14">
    <location>
        <begin position="722"/>
        <end position="852"/>
    </location>
</feature>
<keyword evidence="3" id="KW-0633">Potassium transport</keyword>
<feature type="transmembrane region" description="Helical" evidence="13">
    <location>
        <begin position="619"/>
        <end position="639"/>
    </location>
</feature>
<keyword evidence="8 13" id="KW-1133">Transmembrane helix</keyword>
<evidence type="ECO:0000256" key="2">
    <source>
        <dbReference type="ARBA" id="ARBA00022448"/>
    </source>
</evidence>
<dbReference type="EMBL" id="BEGY01000008">
    <property type="protein sequence ID" value="GAX74589.1"/>
    <property type="molecule type" value="Genomic_DNA"/>
</dbReference>
<keyword evidence="2" id="KW-0813">Transport</keyword>
<feature type="transmembrane region" description="Helical" evidence="13">
    <location>
        <begin position="591"/>
        <end position="607"/>
    </location>
</feature>
<keyword evidence="7" id="KW-0630">Potassium</keyword>
<keyword evidence="10 13" id="KW-0472">Membrane</keyword>
<dbReference type="PRINTS" id="PR01463">
    <property type="entry name" value="EAGCHANLFMLY"/>
</dbReference>
<dbReference type="GO" id="GO:0005249">
    <property type="term" value="F:voltage-gated potassium channel activity"/>
    <property type="evidence" value="ECO:0007669"/>
    <property type="project" value="InterPro"/>
</dbReference>
<proteinExistence type="predicted"/>